<dbReference type="Proteomes" id="UP000319576">
    <property type="component" value="Chromosome"/>
</dbReference>
<dbReference type="SUPFAM" id="SSF56300">
    <property type="entry name" value="Metallo-dependent phosphatases"/>
    <property type="match status" value="1"/>
</dbReference>
<evidence type="ECO:0000256" key="1">
    <source>
        <dbReference type="ARBA" id="ARBA00022729"/>
    </source>
</evidence>
<dbReference type="InterPro" id="IPR004843">
    <property type="entry name" value="Calcineurin-like_PHP"/>
</dbReference>
<dbReference type="RefSeq" id="WP_145240370.1">
    <property type="nucleotide sequence ID" value="NZ_CP036273.1"/>
</dbReference>
<evidence type="ECO:0000259" key="5">
    <source>
        <dbReference type="Pfam" id="PF16656"/>
    </source>
</evidence>
<keyword evidence="3" id="KW-0472">Membrane</keyword>
<dbReference type="OrthoDB" id="9809781at2"/>
<evidence type="ECO:0000259" key="4">
    <source>
        <dbReference type="Pfam" id="PF00149"/>
    </source>
</evidence>
<dbReference type="EMBL" id="CP036273">
    <property type="protein sequence ID" value="QDU21428.1"/>
    <property type="molecule type" value="Genomic_DNA"/>
</dbReference>
<feature type="region of interest" description="Disordered" evidence="2">
    <location>
        <begin position="444"/>
        <end position="467"/>
    </location>
</feature>
<dbReference type="InterPro" id="IPR015914">
    <property type="entry name" value="PAPs_N"/>
</dbReference>
<accession>A0A517XV93</accession>
<feature type="compositionally biased region" description="Low complexity" evidence="2">
    <location>
        <begin position="36"/>
        <end position="45"/>
    </location>
</feature>
<feature type="domain" description="Purple acid phosphatase N-terminal" evidence="5">
    <location>
        <begin position="63"/>
        <end position="167"/>
    </location>
</feature>
<evidence type="ECO:0000256" key="3">
    <source>
        <dbReference type="SAM" id="Phobius"/>
    </source>
</evidence>
<dbReference type="AlphaFoldDB" id="A0A517XV93"/>
<feature type="transmembrane region" description="Helical" evidence="3">
    <location>
        <begin position="484"/>
        <end position="504"/>
    </location>
</feature>
<keyword evidence="3" id="KW-0812">Transmembrane</keyword>
<feature type="domain" description="Calcineurin-like phosphoesterase" evidence="4">
    <location>
        <begin position="187"/>
        <end position="360"/>
    </location>
</feature>
<sequence length="507" mass="54737">MTSPRSHAVLLAVASLVGLVAVVVAFRQAAPASFPAAASIDSPPAGESPRANPAATYRPTVLPDRVILTFAGDPTNSQAVTWRTDTTVRGPVAELAVATDGPAFEKGWHGYDEKRVTRAAARTEKLTAGGYDALYHSVNFTGLAAKTKYVYRVGDGSNWSEWFQFETAAKEPEPFGFIYFGDAQNGIRSLWSRVARGAYSDMPKARFIVHAGDLVDGGNSDQQWGEWHAAAGWINGMVPSVPAAGNHEYTGPKGLTNHWRPQFTLPEHGPPGLQESCYVIDYQGVRVVVLNSNEKHAEQAEWLEGVLADNPNRWTVLAFHHPVYSPANRDNPTVREAWRKVIDAAPRGVDLVLQGHDHTYGRSGLMREDNTLTGFQVQALRGTVYVVSVSGPKLYTGGDAPWMVRRGNGVQLYQLVRFEGDELVYESRTARGDLYDAFTLQKRPDGGNDLVEGENPPGPDGPSGPYGAAVAATDVGRAAPRDGWSAAAAVVILALVGLAIGWALRAR</sequence>
<dbReference type="Pfam" id="PF16656">
    <property type="entry name" value="Pur_ac_phosph_N"/>
    <property type="match status" value="1"/>
</dbReference>
<dbReference type="InterPro" id="IPR029052">
    <property type="entry name" value="Metallo-depent_PP-like"/>
</dbReference>
<name>A0A517XV93_9BACT</name>
<dbReference type="Gene3D" id="3.60.21.10">
    <property type="match status" value="1"/>
</dbReference>
<keyword evidence="1" id="KW-0732">Signal</keyword>
<gene>
    <name evidence="6" type="primary">phoA</name>
    <name evidence="6" type="ORF">ETAA1_33950</name>
</gene>
<evidence type="ECO:0000256" key="2">
    <source>
        <dbReference type="SAM" id="MobiDB-lite"/>
    </source>
</evidence>
<keyword evidence="3" id="KW-1133">Transmembrane helix</keyword>
<dbReference type="EC" id="3.1.3.1" evidence="6"/>
<protein>
    <submittedName>
        <fullName evidence="6">Alkaline phosphatase</fullName>
        <ecNumber evidence="6">3.1.3.1</ecNumber>
    </submittedName>
</protein>
<reference evidence="6 7" key="1">
    <citation type="submission" date="2019-02" db="EMBL/GenBank/DDBJ databases">
        <title>Deep-cultivation of Planctomycetes and their phenomic and genomic characterization uncovers novel biology.</title>
        <authorList>
            <person name="Wiegand S."/>
            <person name="Jogler M."/>
            <person name="Boedeker C."/>
            <person name="Pinto D."/>
            <person name="Vollmers J."/>
            <person name="Rivas-Marin E."/>
            <person name="Kohn T."/>
            <person name="Peeters S.H."/>
            <person name="Heuer A."/>
            <person name="Rast P."/>
            <person name="Oberbeckmann S."/>
            <person name="Bunk B."/>
            <person name="Jeske O."/>
            <person name="Meyerdierks A."/>
            <person name="Storesund J.E."/>
            <person name="Kallscheuer N."/>
            <person name="Luecker S."/>
            <person name="Lage O.M."/>
            <person name="Pohl T."/>
            <person name="Merkel B.J."/>
            <person name="Hornburger P."/>
            <person name="Mueller R.-W."/>
            <person name="Bruemmer F."/>
            <person name="Labrenz M."/>
            <person name="Spormann A.M."/>
            <person name="Op den Camp H."/>
            <person name="Overmann J."/>
            <person name="Amann R."/>
            <person name="Jetten M.S.M."/>
            <person name="Mascher T."/>
            <person name="Medema M.H."/>
            <person name="Devos D.P."/>
            <person name="Kaster A.-K."/>
            <person name="Ovreas L."/>
            <person name="Rohde M."/>
            <person name="Galperin M.Y."/>
            <person name="Jogler C."/>
        </authorList>
    </citation>
    <scope>NUCLEOTIDE SEQUENCE [LARGE SCALE GENOMIC DNA]</scope>
    <source>
        <strain evidence="6 7">ETA_A1</strain>
    </source>
</reference>
<feature type="region of interest" description="Disordered" evidence="2">
    <location>
        <begin position="36"/>
        <end position="56"/>
    </location>
</feature>
<keyword evidence="7" id="KW-1185">Reference proteome</keyword>
<dbReference type="GO" id="GO:0004035">
    <property type="term" value="F:alkaline phosphatase activity"/>
    <property type="evidence" value="ECO:0007669"/>
    <property type="project" value="UniProtKB-EC"/>
</dbReference>
<evidence type="ECO:0000313" key="7">
    <source>
        <dbReference type="Proteomes" id="UP000319576"/>
    </source>
</evidence>
<dbReference type="Pfam" id="PF00149">
    <property type="entry name" value="Metallophos"/>
    <property type="match status" value="1"/>
</dbReference>
<dbReference type="InterPro" id="IPR008963">
    <property type="entry name" value="Purple_acid_Pase-like_N"/>
</dbReference>
<dbReference type="PANTHER" id="PTHR22953">
    <property type="entry name" value="ACID PHOSPHATASE RELATED"/>
    <property type="match status" value="1"/>
</dbReference>
<dbReference type="PANTHER" id="PTHR22953:SF153">
    <property type="entry name" value="PURPLE ACID PHOSPHATASE"/>
    <property type="match status" value="1"/>
</dbReference>
<dbReference type="GO" id="GO:0046872">
    <property type="term" value="F:metal ion binding"/>
    <property type="evidence" value="ECO:0007669"/>
    <property type="project" value="InterPro"/>
</dbReference>
<dbReference type="Gene3D" id="2.60.40.380">
    <property type="entry name" value="Purple acid phosphatase-like, N-terminal"/>
    <property type="match status" value="1"/>
</dbReference>
<proteinExistence type="predicted"/>
<dbReference type="SUPFAM" id="SSF49363">
    <property type="entry name" value="Purple acid phosphatase, N-terminal domain"/>
    <property type="match status" value="1"/>
</dbReference>
<dbReference type="GO" id="GO:0003993">
    <property type="term" value="F:acid phosphatase activity"/>
    <property type="evidence" value="ECO:0007669"/>
    <property type="project" value="InterPro"/>
</dbReference>
<keyword evidence="6" id="KW-0378">Hydrolase</keyword>
<organism evidence="6 7">
    <name type="scientific">Urbifossiella limnaea</name>
    <dbReference type="NCBI Taxonomy" id="2528023"/>
    <lineage>
        <taxon>Bacteria</taxon>
        <taxon>Pseudomonadati</taxon>
        <taxon>Planctomycetota</taxon>
        <taxon>Planctomycetia</taxon>
        <taxon>Gemmatales</taxon>
        <taxon>Gemmataceae</taxon>
        <taxon>Urbifossiella</taxon>
    </lineage>
</organism>
<dbReference type="KEGG" id="uli:ETAA1_33950"/>
<dbReference type="InterPro" id="IPR039331">
    <property type="entry name" value="PAPs-like"/>
</dbReference>
<evidence type="ECO:0000313" key="6">
    <source>
        <dbReference type="EMBL" id="QDU21428.1"/>
    </source>
</evidence>